<feature type="chain" id="PRO_5045725844" evidence="1">
    <location>
        <begin position="21"/>
        <end position="434"/>
    </location>
</feature>
<protein>
    <submittedName>
        <fullName evidence="2">Carbohydrate ABC transporter substrate-binding protein</fullName>
    </submittedName>
</protein>
<dbReference type="Gene3D" id="3.40.190.10">
    <property type="entry name" value="Periplasmic binding protein-like II"/>
    <property type="match status" value="1"/>
</dbReference>
<dbReference type="PROSITE" id="PS51257">
    <property type="entry name" value="PROKAR_LIPOPROTEIN"/>
    <property type="match status" value="1"/>
</dbReference>
<dbReference type="PANTHER" id="PTHR43649">
    <property type="entry name" value="ARABINOSE-BINDING PROTEIN-RELATED"/>
    <property type="match status" value="1"/>
</dbReference>
<dbReference type="Proteomes" id="UP001281447">
    <property type="component" value="Unassembled WGS sequence"/>
</dbReference>
<proteinExistence type="predicted"/>
<dbReference type="EMBL" id="JAWDIP010000003">
    <property type="protein sequence ID" value="MDY0393885.1"/>
    <property type="molecule type" value="Genomic_DNA"/>
</dbReference>
<dbReference type="Pfam" id="PF13416">
    <property type="entry name" value="SBP_bac_8"/>
    <property type="match status" value="1"/>
</dbReference>
<dbReference type="NCBIfam" id="TIGR03850">
    <property type="entry name" value="bind_CPR_0540"/>
    <property type="match status" value="1"/>
</dbReference>
<feature type="signal peptide" evidence="1">
    <location>
        <begin position="1"/>
        <end position="20"/>
    </location>
</feature>
<evidence type="ECO:0000313" key="2">
    <source>
        <dbReference type="EMBL" id="MDY0393885.1"/>
    </source>
</evidence>
<name>A0ABU5C3X5_9BACI</name>
<dbReference type="InterPro" id="IPR022387">
    <property type="entry name" value="Bind_CPR0540"/>
</dbReference>
<reference evidence="2 3" key="1">
    <citation type="submission" date="2023-10" db="EMBL/GenBank/DDBJ databases">
        <title>Virgibacillus halophilus 5B73C genome.</title>
        <authorList>
            <person name="Miliotis G."/>
            <person name="Sengupta P."/>
            <person name="Hameed A."/>
            <person name="Chuvochina M."/>
            <person name="Mcdonagh F."/>
            <person name="Simpson A.C."/>
            <person name="Singh N.K."/>
            <person name="Rekha P.D."/>
            <person name="Raman K."/>
            <person name="Hugenholtz P."/>
            <person name="Venkateswaran K."/>
        </authorList>
    </citation>
    <scope>NUCLEOTIDE SEQUENCE [LARGE SCALE GENOMIC DNA]</scope>
    <source>
        <strain evidence="2 3">5B73C</strain>
    </source>
</reference>
<keyword evidence="1" id="KW-0732">Signal</keyword>
<evidence type="ECO:0000256" key="1">
    <source>
        <dbReference type="SAM" id="SignalP"/>
    </source>
</evidence>
<evidence type="ECO:0000313" key="3">
    <source>
        <dbReference type="Proteomes" id="UP001281447"/>
    </source>
</evidence>
<dbReference type="SUPFAM" id="SSF53850">
    <property type="entry name" value="Periplasmic binding protein-like II"/>
    <property type="match status" value="1"/>
</dbReference>
<gene>
    <name evidence="2" type="ORF">RWE15_04685</name>
</gene>
<keyword evidence="3" id="KW-1185">Reference proteome</keyword>
<accession>A0ABU5C3X5</accession>
<dbReference type="InterPro" id="IPR006059">
    <property type="entry name" value="SBP"/>
</dbReference>
<dbReference type="InterPro" id="IPR050490">
    <property type="entry name" value="Bact_solute-bd_prot1"/>
</dbReference>
<sequence length="434" mass="48252">MRKKRLLMLVTLAILTLGLAACSGTKEGSSKSGGSDDGKQVTLHVAALESAYGKDMWDQIAKSYEKVNKNVKIELTIKKNLEEVIRPNMQAGEYPDAVLLATGREEALTETLIKEDGLEEITDILDENIPGEDTKVKDKILDGFTDTLATNPYGGDKTYMAPMFYSPTGLFYNKALFEEKGWDVPKTWDDMWKLGDKAKKEDMSLFTYPIAGYFDTFINSMLYNAGGPELFNATMNYEKDAWKSQEATEVFDTVGKLKDYTQKNTVANANPNDFTKNQQLVLDNKALMMPNGNWVVDEMKDAPRADGFEWGMMPIPAVKDGGDRYAYTFFEQMWIPKAAENKDAAKDFIAYMYSDDAADIFLENGAVQPIQGITDKLDDQKKTFYSIYDDEGVLPAMGTFASTKPVAGVNIGDTLYKTIDSVMSGKKVCQPVAG</sequence>
<dbReference type="PANTHER" id="PTHR43649:SF12">
    <property type="entry name" value="DIACETYLCHITOBIOSE BINDING PROTEIN DASA"/>
    <property type="match status" value="1"/>
</dbReference>
<comment type="caution">
    <text evidence="2">The sequence shown here is derived from an EMBL/GenBank/DDBJ whole genome shotgun (WGS) entry which is preliminary data.</text>
</comment>
<organism evidence="2 3">
    <name type="scientific">Tigheibacillus halophilus</name>
    <dbReference type="NCBI Taxonomy" id="361280"/>
    <lineage>
        <taxon>Bacteria</taxon>
        <taxon>Bacillati</taxon>
        <taxon>Bacillota</taxon>
        <taxon>Bacilli</taxon>
        <taxon>Bacillales</taxon>
        <taxon>Bacillaceae</taxon>
        <taxon>Tigheibacillus</taxon>
    </lineage>
</organism>